<name>W1V6D1_9FIRM</name>
<dbReference type="Gene3D" id="3.40.50.150">
    <property type="entry name" value="Vaccinia Virus protein VP39"/>
    <property type="match status" value="1"/>
</dbReference>
<dbReference type="Pfam" id="PF01795">
    <property type="entry name" value="Methyltransf_5"/>
    <property type="match status" value="1"/>
</dbReference>
<keyword evidence="1" id="KW-0808">Transferase</keyword>
<comment type="caution">
    <text evidence="1">The sequence shown here is derived from an EMBL/GenBank/DDBJ whole genome shotgun (WGS) entry which is preliminary data.</text>
</comment>
<evidence type="ECO:0000313" key="2">
    <source>
        <dbReference type="Proteomes" id="UP000018855"/>
    </source>
</evidence>
<dbReference type="AlphaFoldDB" id="W1V6D1"/>
<reference evidence="1 2" key="1">
    <citation type="submission" date="2013-12" db="EMBL/GenBank/DDBJ databases">
        <title>A Varibaculum cambriense genome reconstructed from a premature infant gut community with otherwise low bacterial novelty that shifts toward anaerobic metabolism during the third week of life.</title>
        <authorList>
            <person name="Brown C.T."/>
            <person name="Sharon I."/>
            <person name="Thomas B.C."/>
            <person name="Castelle C.J."/>
            <person name="Morowitz M.J."/>
            <person name="Banfield J.F."/>
        </authorList>
    </citation>
    <scope>NUCLEOTIDE SEQUENCE [LARGE SCALE GENOMIC DNA]</scope>
    <source>
        <strain evidence="2">DORA_11</strain>
    </source>
</reference>
<organism evidence="1 2">
    <name type="scientific">Veillonella dispar DORA_11</name>
    <dbReference type="NCBI Taxonomy" id="1403949"/>
    <lineage>
        <taxon>Bacteria</taxon>
        <taxon>Bacillati</taxon>
        <taxon>Bacillota</taxon>
        <taxon>Negativicutes</taxon>
        <taxon>Veillonellales</taxon>
        <taxon>Veillonellaceae</taxon>
        <taxon>Veillonella</taxon>
    </lineage>
</organism>
<protein>
    <submittedName>
        <fullName evidence="1">Ribosomal RNA small subunit methyltransferase H</fullName>
    </submittedName>
</protein>
<dbReference type="GO" id="GO:0005737">
    <property type="term" value="C:cytoplasm"/>
    <property type="evidence" value="ECO:0007669"/>
    <property type="project" value="TreeGrafter"/>
</dbReference>
<dbReference type="InterPro" id="IPR029063">
    <property type="entry name" value="SAM-dependent_MTases_sf"/>
</dbReference>
<dbReference type="PANTHER" id="PTHR11265">
    <property type="entry name" value="S-ADENOSYL-METHYLTRANSFERASE MRAW"/>
    <property type="match status" value="1"/>
</dbReference>
<dbReference type="PANTHER" id="PTHR11265:SF0">
    <property type="entry name" value="12S RRNA N4-METHYLCYTIDINE METHYLTRANSFERASE"/>
    <property type="match status" value="1"/>
</dbReference>
<keyword evidence="1" id="KW-0489">Methyltransferase</keyword>
<dbReference type="GO" id="GO:0070475">
    <property type="term" value="P:rRNA base methylation"/>
    <property type="evidence" value="ECO:0007669"/>
    <property type="project" value="TreeGrafter"/>
</dbReference>
<dbReference type="Proteomes" id="UP000018855">
    <property type="component" value="Unassembled WGS sequence"/>
</dbReference>
<dbReference type="SUPFAM" id="SSF53335">
    <property type="entry name" value="S-adenosyl-L-methionine-dependent methyltransferases"/>
    <property type="match status" value="1"/>
</dbReference>
<dbReference type="GO" id="GO:0071424">
    <property type="term" value="F:rRNA (cytosine-N4-)-methyltransferase activity"/>
    <property type="evidence" value="ECO:0007669"/>
    <property type="project" value="TreeGrafter"/>
</dbReference>
<dbReference type="InterPro" id="IPR002903">
    <property type="entry name" value="RsmH"/>
</dbReference>
<accession>W1V6D1</accession>
<dbReference type="EMBL" id="AZMJ01000260">
    <property type="protein sequence ID" value="ETJ00465.1"/>
    <property type="molecule type" value="Genomic_DNA"/>
</dbReference>
<gene>
    <name evidence="1" type="ORF">Q619_VDC00260G0002</name>
</gene>
<feature type="non-terminal residue" evidence="1">
    <location>
        <position position="100"/>
    </location>
</feature>
<sequence>MEFNHTSVLLRETVDSVVTNPKGIYVDCTLGGAGHAHAVGEMLDPEGMIIGLDQDEDALSVARQRLSDLKCQVLTIPTNFSNLKEALQNAGIYEVDGFIF</sequence>
<evidence type="ECO:0000313" key="1">
    <source>
        <dbReference type="EMBL" id="ETJ00465.1"/>
    </source>
</evidence>
<proteinExistence type="predicted"/>